<protein>
    <submittedName>
        <fullName evidence="2">HlyD family secretion protein</fullName>
    </submittedName>
</protein>
<proteinExistence type="predicted"/>
<dbReference type="OrthoDB" id="7057889at2"/>
<organism evidence="2 3">
    <name type="scientific">Parapedobacter luteus</name>
    <dbReference type="NCBI Taxonomy" id="623280"/>
    <lineage>
        <taxon>Bacteria</taxon>
        <taxon>Pseudomonadati</taxon>
        <taxon>Bacteroidota</taxon>
        <taxon>Sphingobacteriia</taxon>
        <taxon>Sphingobacteriales</taxon>
        <taxon>Sphingobacteriaceae</taxon>
        <taxon>Parapedobacter</taxon>
    </lineage>
</organism>
<dbReference type="PANTHER" id="PTHR30386:SF28">
    <property type="entry name" value="EXPORTED PROTEIN"/>
    <property type="match status" value="1"/>
</dbReference>
<keyword evidence="1" id="KW-0472">Membrane</keyword>
<gene>
    <name evidence="2" type="ORF">SAMN05660226_00264</name>
</gene>
<dbReference type="RefSeq" id="WP_079714989.1">
    <property type="nucleotide sequence ID" value="NZ_FUYS01000001.1"/>
</dbReference>
<dbReference type="EMBL" id="FUYS01000001">
    <property type="protein sequence ID" value="SKB27468.1"/>
    <property type="molecule type" value="Genomic_DNA"/>
</dbReference>
<accession>A0A1T4ZXL1</accession>
<reference evidence="2 3" key="1">
    <citation type="submission" date="2017-02" db="EMBL/GenBank/DDBJ databases">
        <authorList>
            <person name="Peterson S.W."/>
        </authorList>
    </citation>
    <scope>NUCLEOTIDE SEQUENCE [LARGE SCALE GENOMIC DNA]</scope>
    <source>
        <strain evidence="2 3">DSM 22899</strain>
    </source>
</reference>
<feature type="transmembrane region" description="Helical" evidence="1">
    <location>
        <begin position="21"/>
        <end position="45"/>
    </location>
</feature>
<keyword evidence="1" id="KW-1133">Transmembrane helix</keyword>
<keyword evidence="1" id="KW-0812">Transmembrane</keyword>
<name>A0A1T4ZXL1_9SPHI</name>
<evidence type="ECO:0000313" key="2">
    <source>
        <dbReference type="EMBL" id="SKB27468.1"/>
    </source>
</evidence>
<keyword evidence="3" id="KW-1185">Reference proteome</keyword>
<dbReference type="Proteomes" id="UP000190541">
    <property type="component" value="Unassembled WGS sequence"/>
</dbReference>
<dbReference type="InterPro" id="IPR050739">
    <property type="entry name" value="MFP"/>
</dbReference>
<dbReference type="AlphaFoldDB" id="A0A1T4ZXL1"/>
<evidence type="ECO:0000256" key="1">
    <source>
        <dbReference type="SAM" id="Phobius"/>
    </source>
</evidence>
<evidence type="ECO:0000313" key="3">
    <source>
        <dbReference type="Proteomes" id="UP000190541"/>
    </source>
</evidence>
<dbReference type="STRING" id="623280.SAMN05660226_00264"/>
<sequence>MQQKTHSEDIRDIISTPPSWLLRWGITSVLLVLFIVVLTSTFIHYPDVVRASVRINALNAPRTIVSKVSGNVVKLLVWENKLVTTGQELALMESTANHSQVLGLLRQMQLLREKHVMNANEDLAALEAPVYLQLGELQSAYQAFYQSYLSYRAAAVSGIYPKRRSYIQQDISNIKAQREQLLLQQTLQEQEYTLAEKEFGRYKALAEKQVISPAEFQQQQAALLAKQYPIQQTKSTLLTNESAYVSKTKELAEVDNQIAEEKSKFIHALNSLISDAEHWKSQYVLTARQSGKVAFVGIIQENQYINAGQEVFYINPGSTDFFGEVNIPQYNMGEDKRRA</sequence>
<dbReference type="PANTHER" id="PTHR30386">
    <property type="entry name" value="MEMBRANE FUSION SUBUNIT OF EMRAB-TOLC MULTIDRUG EFFLUX PUMP"/>
    <property type="match status" value="1"/>
</dbReference>